<sequence>MQSFKSARQAATKSSVASVDAKVQLIRTLIILTIALTVIVGAGFSIKHFFFGAPAHTQLAQGQKATITIKAGASAKNVAKQLYDTGLIDSTKNFFAELENQKAQSSIKPGTYEFAGGTPIADIIRQLVQGPNTNNNKLTVPEGLTVEKTAALVEKTLGIPQKDFLAQAKLSNYAGDFAFLKDVPSGTDSLEGFLCPKTYDFSDKKVTADLVIRAMLSQYQKEYSELNFDAARAHIQKTYGVTLTNYQLLTMASIIEREAVTDEDRPLVASVFYNRLKKDMFLQSDATMSYVVKREVTPADLKKDSPYNTYLHKGLTPTPTCAPSIASLKAAFNPASTDYYYFFIIEKKGYSKHAFSKTLEEHKQAIAEAKAAQPAQR</sequence>
<evidence type="ECO:0000256" key="4">
    <source>
        <dbReference type="ARBA" id="ARBA00023136"/>
    </source>
</evidence>
<evidence type="ECO:0000313" key="9">
    <source>
        <dbReference type="Proteomes" id="UP000070675"/>
    </source>
</evidence>
<dbReference type="PANTHER" id="PTHR30518">
    <property type="entry name" value="ENDOLYTIC MUREIN TRANSGLYCOSYLASE"/>
    <property type="match status" value="1"/>
</dbReference>
<comment type="function">
    <text evidence="7">Functions as a peptidoglycan terminase that cleaves nascent peptidoglycan strands endolytically to terminate their elongation.</text>
</comment>
<keyword evidence="1 7" id="KW-1003">Cell membrane</keyword>
<dbReference type="GO" id="GO:0071555">
    <property type="term" value="P:cell wall organization"/>
    <property type="evidence" value="ECO:0007669"/>
    <property type="project" value="UniProtKB-KW"/>
</dbReference>
<reference evidence="9" key="1">
    <citation type="submission" date="2016-01" db="EMBL/GenBank/DDBJ databases">
        <authorList>
            <person name="Mitreva M."/>
            <person name="Pepin K.H."/>
            <person name="Mihindukulasuriya K.A."/>
            <person name="Fulton R."/>
            <person name="Fronick C."/>
            <person name="O'Laughlin M."/>
            <person name="Miner T."/>
            <person name="Herter B."/>
            <person name="Rosa B.A."/>
            <person name="Cordes M."/>
            <person name="Tomlinson C."/>
            <person name="Wollam A."/>
            <person name="Palsikar V.B."/>
            <person name="Mardis E.R."/>
            <person name="Wilson R.K."/>
        </authorList>
    </citation>
    <scope>NUCLEOTIDE SEQUENCE [LARGE SCALE GENOMIC DNA]</scope>
    <source>
        <strain evidence="9">DNF00019</strain>
    </source>
</reference>
<organism evidence="8 9">
    <name type="scientific">Atopobium deltae</name>
    <dbReference type="NCBI Taxonomy" id="1393034"/>
    <lineage>
        <taxon>Bacteria</taxon>
        <taxon>Bacillati</taxon>
        <taxon>Actinomycetota</taxon>
        <taxon>Coriobacteriia</taxon>
        <taxon>Coriobacteriales</taxon>
        <taxon>Atopobiaceae</taxon>
        <taxon>Atopobium</taxon>
    </lineage>
</organism>
<dbReference type="PANTHER" id="PTHR30518:SF2">
    <property type="entry name" value="ENDOLYTIC MUREIN TRANSGLYCOSYLASE"/>
    <property type="match status" value="1"/>
</dbReference>
<keyword evidence="5 7" id="KW-0456">Lyase</keyword>
<comment type="catalytic activity">
    <reaction evidence="7">
        <text>a peptidoglycan chain = a peptidoglycan chain with N-acetyl-1,6-anhydromuramyl-[peptide] at the reducing end + a peptidoglycan chain with N-acetylglucosamine at the non-reducing end.</text>
        <dbReference type="EC" id="4.2.2.29"/>
    </reaction>
</comment>
<dbReference type="STRING" id="1393034.HMPREF3192_00780"/>
<dbReference type="Proteomes" id="UP000070675">
    <property type="component" value="Unassembled WGS sequence"/>
</dbReference>
<evidence type="ECO:0000256" key="3">
    <source>
        <dbReference type="ARBA" id="ARBA00022989"/>
    </source>
</evidence>
<proteinExistence type="inferred from homology"/>
<comment type="subcellular location">
    <subcellularLocation>
        <location evidence="7">Cell membrane</location>
        <topology evidence="7">Single-pass membrane protein</topology>
    </subcellularLocation>
</comment>
<protein>
    <recommendedName>
        <fullName evidence="7">Endolytic murein transglycosylase</fullName>
        <ecNumber evidence="7">4.2.2.29</ecNumber>
    </recommendedName>
    <alternativeName>
        <fullName evidence="7">Peptidoglycan lytic transglycosylase</fullName>
    </alternativeName>
    <alternativeName>
        <fullName evidence="7">Peptidoglycan polymerization terminase</fullName>
    </alternativeName>
</protein>
<comment type="similarity">
    <text evidence="7">Belongs to the transglycosylase MltG family.</text>
</comment>
<dbReference type="EC" id="4.2.2.29" evidence="7"/>
<dbReference type="HAMAP" id="MF_02065">
    <property type="entry name" value="MltG"/>
    <property type="match status" value="1"/>
</dbReference>
<dbReference type="InterPro" id="IPR003770">
    <property type="entry name" value="MLTG-like"/>
</dbReference>
<dbReference type="CDD" id="cd08010">
    <property type="entry name" value="MltG_like"/>
    <property type="match status" value="1"/>
</dbReference>
<dbReference type="GO" id="GO:0009252">
    <property type="term" value="P:peptidoglycan biosynthetic process"/>
    <property type="evidence" value="ECO:0007669"/>
    <property type="project" value="UniProtKB-UniRule"/>
</dbReference>
<evidence type="ECO:0000313" key="8">
    <source>
        <dbReference type="EMBL" id="KXB34681.1"/>
    </source>
</evidence>
<dbReference type="Gene3D" id="3.30.1490.480">
    <property type="entry name" value="Endolytic murein transglycosylase"/>
    <property type="match status" value="1"/>
</dbReference>
<keyword evidence="2 7" id="KW-0812">Transmembrane</keyword>
<keyword evidence="4 7" id="KW-0472">Membrane</keyword>
<evidence type="ECO:0000256" key="2">
    <source>
        <dbReference type="ARBA" id="ARBA00022692"/>
    </source>
</evidence>
<comment type="caution">
    <text evidence="8">The sequence shown here is derived from an EMBL/GenBank/DDBJ whole genome shotgun (WGS) entry which is preliminary data.</text>
</comment>
<dbReference type="GO" id="GO:0005886">
    <property type="term" value="C:plasma membrane"/>
    <property type="evidence" value="ECO:0007669"/>
    <property type="project" value="UniProtKB-SubCell"/>
</dbReference>
<dbReference type="Pfam" id="PF02618">
    <property type="entry name" value="YceG"/>
    <property type="match status" value="1"/>
</dbReference>
<feature type="site" description="Important for catalytic activity" evidence="7">
    <location>
        <position position="258"/>
    </location>
</feature>
<feature type="transmembrane region" description="Helical" evidence="7">
    <location>
        <begin position="29"/>
        <end position="51"/>
    </location>
</feature>
<evidence type="ECO:0000256" key="6">
    <source>
        <dbReference type="ARBA" id="ARBA00023316"/>
    </source>
</evidence>
<dbReference type="AlphaFoldDB" id="A0A133XUR5"/>
<dbReference type="NCBIfam" id="TIGR00247">
    <property type="entry name" value="endolytic transglycosylase MltG"/>
    <property type="match status" value="1"/>
</dbReference>
<gene>
    <name evidence="7" type="primary">mltG</name>
    <name evidence="8" type="ORF">HMPREF3192_00780</name>
</gene>
<evidence type="ECO:0000256" key="7">
    <source>
        <dbReference type="HAMAP-Rule" id="MF_02065"/>
    </source>
</evidence>
<evidence type="ECO:0000256" key="5">
    <source>
        <dbReference type="ARBA" id="ARBA00023239"/>
    </source>
</evidence>
<keyword evidence="3 7" id="KW-1133">Transmembrane helix</keyword>
<keyword evidence="9" id="KW-1185">Reference proteome</keyword>
<dbReference type="GO" id="GO:0008932">
    <property type="term" value="F:lytic endotransglycosylase activity"/>
    <property type="evidence" value="ECO:0007669"/>
    <property type="project" value="UniProtKB-UniRule"/>
</dbReference>
<dbReference type="Gene3D" id="3.30.160.60">
    <property type="entry name" value="Classic Zinc Finger"/>
    <property type="match status" value="1"/>
</dbReference>
<evidence type="ECO:0000256" key="1">
    <source>
        <dbReference type="ARBA" id="ARBA00022475"/>
    </source>
</evidence>
<dbReference type="PATRIC" id="fig|1393034.3.peg.755"/>
<dbReference type="EMBL" id="LSCR01000012">
    <property type="protein sequence ID" value="KXB34681.1"/>
    <property type="molecule type" value="Genomic_DNA"/>
</dbReference>
<accession>A0A133XUR5</accession>
<keyword evidence="6 7" id="KW-0961">Cell wall biogenesis/degradation</keyword>
<name>A0A133XUR5_9ACTN</name>